<dbReference type="PROSITE" id="PS00108">
    <property type="entry name" value="PROTEIN_KINASE_ST"/>
    <property type="match status" value="1"/>
</dbReference>
<reference evidence="16" key="4">
    <citation type="submission" date="2025-04" db="UniProtKB">
        <authorList>
            <consortium name="RefSeq"/>
        </authorList>
    </citation>
    <scope>IDENTIFICATION</scope>
    <source>
        <tissue evidence="16">Leaf</tissue>
    </source>
</reference>
<evidence type="ECO:0000256" key="2">
    <source>
        <dbReference type="ARBA" id="ARBA00012406"/>
    </source>
</evidence>
<evidence type="ECO:0000313" key="16">
    <source>
        <dbReference type="RefSeq" id="XP_031372429.1"/>
    </source>
</evidence>
<dbReference type="EMBL" id="MTKT01001080">
    <property type="protein sequence ID" value="OWM86689.1"/>
    <property type="molecule type" value="Genomic_DNA"/>
</dbReference>
<dbReference type="GeneID" id="116187679"/>
<name>A0A218XPT2_PUNGR</name>
<comment type="catalytic activity">
    <reaction evidence="8">
        <text>L-threonyl-[protein] + ATP = O-phospho-L-threonyl-[protein] + ADP + H(+)</text>
        <dbReference type="Rhea" id="RHEA:46608"/>
        <dbReference type="Rhea" id="RHEA-COMP:11060"/>
        <dbReference type="Rhea" id="RHEA-COMP:11605"/>
        <dbReference type="ChEBI" id="CHEBI:15378"/>
        <dbReference type="ChEBI" id="CHEBI:30013"/>
        <dbReference type="ChEBI" id="CHEBI:30616"/>
        <dbReference type="ChEBI" id="CHEBI:61977"/>
        <dbReference type="ChEBI" id="CHEBI:456216"/>
        <dbReference type="EC" id="2.7.11.25"/>
    </reaction>
</comment>
<dbReference type="InterPro" id="IPR050538">
    <property type="entry name" value="MAP_kinase_kinase_kinase"/>
</dbReference>
<protein>
    <recommendedName>
        <fullName evidence="2">mitogen-activated protein kinase kinase kinase</fullName>
        <ecNumber evidence="2">2.7.11.25</ecNumber>
    </recommendedName>
</protein>
<reference evidence="13" key="2">
    <citation type="submission" date="2017-06" db="EMBL/GenBank/DDBJ databases">
        <title>The pomegranate genome and the genomics of punicalagin biosynthesis.</title>
        <authorList>
            <person name="Xu C."/>
        </authorList>
    </citation>
    <scope>NUCLEOTIDE SEQUENCE [LARGE SCALE GENOMIC DNA]</scope>
    <source>
        <tissue evidence="13">Fresh leaf</tissue>
    </source>
</reference>
<dbReference type="Proteomes" id="UP000515151">
    <property type="component" value="Chromosome 8"/>
</dbReference>
<dbReference type="InterPro" id="IPR017441">
    <property type="entry name" value="Protein_kinase_ATP_BS"/>
</dbReference>
<feature type="compositionally biased region" description="Basic and acidic residues" evidence="11">
    <location>
        <begin position="246"/>
        <end position="256"/>
    </location>
</feature>
<dbReference type="InterPro" id="IPR001245">
    <property type="entry name" value="Ser-Thr/Tyr_kinase_cat_dom"/>
</dbReference>
<evidence type="ECO:0000256" key="11">
    <source>
        <dbReference type="SAM" id="MobiDB-lite"/>
    </source>
</evidence>
<evidence type="ECO:0000256" key="5">
    <source>
        <dbReference type="ARBA" id="ARBA00022741"/>
    </source>
</evidence>
<dbReference type="GO" id="GO:0005524">
    <property type="term" value="F:ATP binding"/>
    <property type="evidence" value="ECO:0007669"/>
    <property type="project" value="UniProtKB-UniRule"/>
</dbReference>
<evidence type="ECO:0000259" key="12">
    <source>
        <dbReference type="PROSITE" id="PS50011"/>
    </source>
</evidence>
<evidence type="ECO:0000256" key="1">
    <source>
        <dbReference type="ARBA" id="ARBA00006529"/>
    </source>
</evidence>
<dbReference type="GO" id="GO:0004709">
    <property type="term" value="F:MAP kinase kinase kinase activity"/>
    <property type="evidence" value="ECO:0007669"/>
    <property type="project" value="UniProtKB-EC"/>
</dbReference>
<dbReference type="PROSITE" id="PS00107">
    <property type="entry name" value="PROTEIN_KINASE_ATP"/>
    <property type="match status" value="1"/>
</dbReference>
<evidence type="ECO:0000256" key="4">
    <source>
        <dbReference type="ARBA" id="ARBA00022679"/>
    </source>
</evidence>
<feature type="compositionally biased region" description="Basic residues" evidence="11">
    <location>
        <begin position="1"/>
        <end position="12"/>
    </location>
</feature>
<evidence type="ECO:0000256" key="7">
    <source>
        <dbReference type="ARBA" id="ARBA00022840"/>
    </source>
</evidence>
<proteinExistence type="inferred from homology"/>
<accession>A0A218XPT2</accession>
<reference evidence="14" key="1">
    <citation type="journal article" date="2017" name="Plant J.">
        <title>The pomegranate (Punica granatum L.) genome and the genomics of punicalagin biosynthesis.</title>
        <authorList>
            <person name="Qin G."/>
            <person name="Xu C."/>
            <person name="Ming R."/>
            <person name="Tang H."/>
            <person name="Guyot R."/>
            <person name="Kramer E.M."/>
            <person name="Hu Y."/>
            <person name="Yi X."/>
            <person name="Qi Y."/>
            <person name="Xu X."/>
            <person name="Gao Z."/>
            <person name="Pan H."/>
            <person name="Jian J."/>
            <person name="Tian Y."/>
            <person name="Yue Z."/>
            <person name="Xu Y."/>
        </authorList>
    </citation>
    <scope>NUCLEOTIDE SEQUENCE [LARGE SCALE GENOMIC DNA]</scope>
    <source>
        <strain evidence="14">cv. Dabenzi</strain>
    </source>
</reference>
<keyword evidence="3" id="KW-0723">Serine/threonine-protein kinase</keyword>
<keyword evidence="6" id="KW-0418">Kinase</keyword>
<keyword evidence="7 10" id="KW-0067">ATP-binding</keyword>
<dbReference type="GO" id="GO:0005737">
    <property type="term" value="C:cytoplasm"/>
    <property type="evidence" value="ECO:0007669"/>
    <property type="project" value="TreeGrafter"/>
</dbReference>
<dbReference type="GO" id="GO:1902065">
    <property type="term" value="P:response to L-glutamate"/>
    <property type="evidence" value="ECO:0007669"/>
    <property type="project" value="UniProtKB-ARBA"/>
</dbReference>
<evidence type="ECO:0000256" key="3">
    <source>
        <dbReference type="ARBA" id="ARBA00022527"/>
    </source>
</evidence>
<dbReference type="OrthoDB" id="266718at2759"/>
<keyword evidence="5 10" id="KW-0547">Nucleotide-binding</keyword>
<dbReference type="PANTHER" id="PTHR48016">
    <property type="entry name" value="MAP KINASE KINASE KINASE SSK2-RELATED-RELATED"/>
    <property type="match status" value="1"/>
</dbReference>
<dbReference type="RefSeq" id="XP_031372429.1">
    <property type="nucleotide sequence ID" value="XM_031516569.1"/>
</dbReference>
<dbReference type="InterPro" id="IPR008271">
    <property type="entry name" value="Ser/Thr_kinase_AS"/>
</dbReference>
<organism evidence="13 14">
    <name type="scientific">Punica granatum</name>
    <name type="common">Pomegranate</name>
    <dbReference type="NCBI Taxonomy" id="22663"/>
    <lineage>
        <taxon>Eukaryota</taxon>
        <taxon>Viridiplantae</taxon>
        <taxon>Streptophyta</taxon>
        <taxon>Embryophyta</taxon>
        <taxon>Tracheophyta</taxon>
        <taxon>Spermatophyta</taxon>
        <taxon>Magnoliopsida</taxon>
        <taxon>eudicotyledons</taxon>
        <taxon>Gunneridae</taxon>
        <taxon>Pentapetalae</taxon>
        <taxon>rosids</taxon>
        <taxon>malvids</taxon>
        <taxon>Myrtales</taxon>
        <taxon>Lythraceae</taxon>
        <taxon>Punica</taxon>
    </lineage>
</organism>
<feature type="domain" description="Protein kinase" evidence="12">
    <location>
        <begin position="295"/>
        <end position="548"/>
    </location>
</feature>
<dbReference type="InterPro" id="IPR011009">
    <property type="entry name" value="Kinase-like_dom_sf"/>
</dbReference>
<feature type="binding site" evidence="10">
    <location>
        <position position="323"/>
    </location>
    <ligand>
        <name>ATP</name>
        <dbReference type="ChEBI" id="CHEBI:30616"/>
    </ligand>
</feature>
<feature type="region of interest" description="Disordered" evidence="11">
    <location>
        <begin position="246"/>
        <end position="285"/>
    </location>
</feature>
<keyword evidence="4" id="KW-0808">Transferase</keyword>
<feature type="region of interest" description="Disordered" evidence="11">
    <location>
        <begin position="88"/>
        <end position="131"/>
    </location>
</feature>
<dbReference type="SUPFAM" id="SSF56112">
    <property type="entry name" value="Protein kinase-like (PK-like)"/>
    <property type="match status" value="1"/>
</dbReference>
<comment type="similarity">
    <text evidence="1">Belongs to the protein kinase superfamily. STE Ser/Thr protein kinase family. MAP kinase kinase kinase subfamily.</text>
</comment>
<dbReference type="EC" id="2.7.11.25" evidence="2"/>
<dbReference type="Pfam" id="PF00069">
    <property type="entry name" value="Pkinase"/>
    <property type="match status" value="1"/>
</dbReference>
<evidence type="ECO:0000256" key="10">
    <source>
        <dbReference type="PROSITE-ProRule" id="PRU10141"/>
    </source>
</evidence>
<dbReference type="Proteomes" id="UP000197138">
    <property type="component" value="Unassembled WGS sequence"/>
</dbReference>
<dbReference type="PANTHER" id="PTHR48016:SF29">
    <property type="entry name" value="MITOGEN-ACTIVATED PROTEIN KINASE KINASE KINASE 1-RELATED"/>
    <property type="match status" value="1"/>
</dbReference>
<dbReference type="SMART" id="SM00220">
    <property type="entry name" value="S_TKc"/>
    <property type="match status" value="1"/>
</dbReference>
<dbReference type="InterPro" id="IPR000719">
    <property type="entry name" value="Prot_kinase_dom"/>
</dbReference>
<dbReference type="Gene3D" id="1.10.510.10">
    <property type="entry name" value="Transferase(Phosphotransferase) domain 1"/>
    <property type="match status" value="1"/>
</dbReference>
<comment type="catalytic activity">
    <reaction evidence="9">
        <text>L-seryl-[protein] + ATP = O-phospho-L-seryl-[protein] + ADP + H(+)</text>
        <dbReference type="Rhea" id="RHEA:17989"/>
        <dbReference type="Rhea" id="RHEA-COMP:9863"/>
        <dbReference type="Rhea" id="RHEA-COMP:11604"/>
        <dbReference type="ChEBI" id="CHEBI:15378"/>
        <dbReference type="ChEBI" id="CHEBI:29999"/>
        <dbReference type="ChEBI" id="CHEBI:30616"/>
        <dbReference type="ChEBI" id="CHEBI:83421"/>
        <dbReference type="ChEBI" id="CHEBI:456216"/>
        <dbReference type="EC" id="2.7.11.25"/>
    </reaction>
</comment>
<evidence type="ECO:0000313" key="13">
    <source>
        <dbReference type="EMBL" id="OWM86689.1"/>
    </source>
</evidence>
<evidence type="ECO:0000313" key="15">
    <source>
        <dbReference type="Proteomes" id="UP000515151"/>
    </source>
</evidence>
<evidence type="ECO:0000256" key="9">
    <source>
        <dbReference type="ARBA" id="ARBA00048329"/>
    </source>
</evidence>
<keyword evidence="15" id="KW-1185">Reference proteome</keyword>
<gene>
    <name evidence="16" type="primary">LOC116187679</name>
    <name evidence="13" type="ORF">CDL15_Pgr015725</name>
</gene>
<dbReference type="PROSITE" id="PS50011">
    <property type="entry name" value="PROTEIN_KINASE_DOM"/>
    <property type="match status" value="1"/>
</dbReference>
<reference evidence="15" key="3">
    <citation type="journal article" date="2020" name="Plant Biotechnol. J.">
        <title>The pomegranate (Punica granatum L.) draft genome dissects genetic divergence between soft- and hard-seeded cultivars.</title>
        <authorList>
            <person name="Luo X."/>
            <person name="Li H."/>
            <person name="Wu Z."/>
            <person name="Yao W."/>
            <person name="Zhao P."/>
            <person name="Cao D."/>
            <person name="Yu H."/>
            <person name="Li K."/>
            <person name="Poudel K."/>
            <person name="Zhao D."/>
            <person name="Zhang F."/>
            <person name="Xia X."/>
            <person name="Chen L."/>
            <person name="Wang Q."/>
            <person name="Jing D."/>
            <person name="Cao S."/>
        </authorList>
    </citation>
    <scope>NUCLEOTIDE SEQUENCE [LARGE SCALE GENOMIC DNA]</scope>
</reference>
<feature type="region of interest" description="Disordered" evidence="11">
    <location>
        <begin position="1"/>
        <end position="52"/>
    </location>
</feature>
<dbReference type="PRINTS" id="PR00109">
    <property type="entry name" value="TYRKINASE"/>
</dbReference>
<dbReference type="AlphaFoldDB" id="A0A218XPT2"/>
<dbReference type="FunFam" id="1.10.510.10:FF:000359">
    <property type="entry name" value="Mitogen-activated protein kinase 1, putative, expressed"/>
    <property type="match status" value="1"/>
</dbReference>
<sequence length="571" mass="64115">MDSSVHRRKPRLERRNAAKNFDYDPSLVSSSTEDSPSPSSLRTRSLELNDQTSFRVEGNDGEFDRICRSLGLSIDDFAIPVAAWQASKIRSSSDITPRSRLNRLSSPNKKESEGVPAELKQSEPTELAKTSEPLVVSEVRSRDHYRDRERDQGTDRVGIREVTVSTPNLLPEPIRSKVTTKESIGIKGVRPPVLKAPPSKNPPVIDNVSSTWDIYRGFGPDDDRNQPSSVILSYFDEEDVKDVEQVVERPREKATEAVEEQDLFTTSNDDDTSSSTTEPTNISPNGRIKRTITYWEKGGLLGSGSFGSVYEGIAEDGFFFAVKEVSLLNQGDQGKESIIQLEQEIALLSQFEHENIVQYYGTDKDNSNLYIFIEFVTKGSLANLYKTYNLRDSQVSAYTRQILSGLKYLHDRNVIHRDIKCANILVDVNGFVKLADFGLAKATKLNDIKSCKGTPFWMAPEVVKPKKQGYGLPADIWSLGCTVLEMLTRQIPYSNLEWMQAIFKIGRGEPPPIPDTLSRDARDFILKCLQVNPNDRPTAVELLDHPFVKRPLIAPSPSGSPAPYYFMNRRN</sequence>
<evidence type="ECO:0000256" key="6">
    <source>
        <dbReference type="ARBA" id="ARBA00022777"/>
    </source>
</evidence>
<evidence type="ECO:0000256" key="8">
    <source>
        <dbReference type="ARBA" id="ARBA00047559"/>
    </source>
</evidence>
<feature type="compositionally biased region" description="Acidic residues" evidence="11">
    <location>
        <begin position="257"/>
        <end position="272"/>
    </location>
</feature>
<evidence type="ECO:0000313" key="14">
    <source>
        <dbReference type="Proteomes" id="UP000197138"/>
    </source>
</evidence>
<feature type="compositionally biased region" description="Low complexity" evidence="11">
    <location>
        <begin position="25"/>
        <end position="43"/>
    </location>
</feature>